<evidence type="ECO:0000313" key="13">
    <source>
        <dbReference type="Proteomes" id="UP000789375"/>
    </source>
</evidence>
<dbReference type="InterPro" id="IPR015422">
    <property type="entry name" value="PyrdxlP-dep_Trfase_small"/>
</dbReference>
<keyword evidence="13" id="KW-1185">Reference proteome</keyword>
<comment type="caution">
    <text evidence="12">The sequence shown here is derived from an EMBL/GenBank/DDBJ whole genome shotgun (WGS) entry which is preliminary data.</text>
</comment>
<evidence type="ECO:0000256" key="1">
    <source>
        <dbReference type="ARBA" id="ARBA00001933"/>
    </source>
</evidence>
<evidence type="ECO:0000256" key="9">
    <source>
        <dbReference type="RuleBase" id="RU004075"/>
    </source>
</evidence>
<dbReference type="FunFam" id="3.90.1150.10:FF:000049">
    <property type="entry name" value="Alanine-glyoxylate aminotransferase 1"/>
    <property type="match status" value="1"/>
</dbReference>
<evidence type="ECO:0000256" key="6">
    <source>
        <dbReference type="ARBA" id="ARBA00022898"/>
    </source>
</evidence>
<dbReference type="InterPro" id="IPR015424">
    <property type="entry name" value="PyrdxlP-dep_Trfase"/>
</dbReference>
<keyword evidence="4" id="KW-0032">Aminotransferase</keyword>
<dbReference type="InterPro" id="IPR020578">
    <property type="entry name" value="Aminotrans_V_PyrdxlP_BS"/>
</dbReference>
<dbReference type="Pfam" id="PF00266">
    <property type="entry name" value="Aminotran_5"/>
    <property type="match status" value="1"/>
</dbReference>
<dbReference type="GO" id="GO:0004760">
    <property type="term" value="F:L-serine-pyruvate transaminase activity"/>
    <property type="evidence" value="ECO:0007669"/>
    <property type="project" value="TreeGrafter"/>
</dbReference>
<evidence type="ECO:0000256" key="4">
    <source>
        <dbReference type="ARBA" id="ARBA00022576"/>
    </source>
</evidence>
<dbReference type="SUPFAM" id="SSF53383">
    <property type="entry name" value="PLP-dependent transferases"/>
    <property type="match status" value="1"/>
</dbReference>
<feature type="domain" description="Aminotransferase class V" evidence="11">
    <location>
        <begin position="64"/>
        <end position="384"/>
    </location>
</feature>
<accession>A0A9N8ZZ57</accession>
<dbReference type="PANTHER" id="PTHR21152">
    <property type="entry name" value="AMINOTRANSFERASE CLASS V"/>
    <property type="match status" value="1"/>
</dbReference>
<evidence type="ECO:0000256" key="3">
    <source>
        <dbReference type="ARBA" id="ARBA00013049"/>
    </source>
</evidence>
<evidence type="ECO:0000256" key="8">
    <source>
        <dbReference type="PIRSR" id="PIRSR000524-50"/>
    </source>
</evidence>
<dbReference type="Proteomes" id="UP000789375">
    <property type="component" value="Unassembled WGS sequence"/>
</dbReference>
<dbReference type="PANTHER" id="PTHR21152:SF24">
    <property type="entry name" value="ALANINE--GLYOXYLATE AMINOTRANSFERASE 1"/>
    <property type="match status" value="1"/>
</dbReference>
<dbReference type="FunFam" id="3.40.640.10:FF:000027">
    <property type="entry name" value="Serine--pyruvate aminotransferase, mitochondrial"/>
    <property type="match status" value="1"/>
</dbReference>
<evidence type="ECO:0000259" key="11">
    <source>
        <dbReference type="Pfam" id="PF00266"/>
    </source>
</evidence>
<feature type="non-terminal residue" evidence="12">
    <location>
        <position position="418"/>
    </location>
</feature>
<dbReference type="PIRSF" id="PIRSF000524">
    <property type="entry name" value="SPT"/>
    <property type="match status" value="1"/>
</dbReference>
<sequence>FMFQRRLYTSYHKLIKVNYFSTNNNFIRLTRNLSIMSSQQNHKLCMIPGPVEFHEDVLTSMSTKATSHVSPSFIPVFGESIELLRKVFVTEQGQPIVVSGSGTLGWDMVASNLIEPGEDALVLNSGYFGDSFAACLKVYGAKVTEVKSEIGDRPTLQEISDALSTKSFKLITITHVDTSTGVLSDVKAISELVKKQSPNTLIIVDGVCSVGSEEIRVDEWNLDVVLTASQKALGVPPGLSILIVSERAIQTFKDRKSPIPSYYASWAHWLPIMNAYESRKGMYFATPPVQLIYALNTSLKQITSTPLETRFEQHKKVSDQIKSVVESLGLQFVPKSREVAANGMTAVYYPEGIQPADLLQKVASHNVVIAGGLHRAIATKYFRIGHMGISVTEPERKHIDNTITALTTSLKELGYSGN</sequence>
<dbReference type="AlphaFoldDB" id="A0A9N8ZZ57"/>
<dbReference type="EMBL" id="CAJVPP010000783">
    <property type="protein sequence ID" value="CAG8511713.1"/>
    <property type="molecule type" value="Genomic_DNA"/>
</dbReference>
<organism evidence="12 13">
    <name type="scientific">Funneliformis mosseae</name>
    <name type="common">Endomycorrhizal fungus</name>
    <name type="synonym">Glomus mosseae</name>
    <dbReference type="NCBI Taxonomy" id="27381"/>
    <lineage>
        <taxon>Eukaryota</taxon>
        <taxon>Fungi</taxon>
        <taxon>Fungi incertae sedis</taxon>
        <taxon>Mucoromycota</taxon>
        <taxon>Glomeromycotina</taxon>
        <taxon>Glomeromycetes</taxon>
        <taxon>Glomerales</taxon>
        <taxon>Glomeraceae</taxon>
        <taxon>Funneliformis</taxon>
    </lineage>
</organism>
<feature type="modified residue" description="N6-(pyridoxal phosphate)lysine" evidence="8">
    <location>
        <position position="231"/>
    </location>
</feature>
<keyword evidence="6 8" id="KW-0663">Pyridoxal phosphate</keyword>
<evidence type="ECO:0000313" key="12">
    <source>
        <dbReference type="EMBL" id="CAG8511713.1"/>
    </source>
</evidence>
<dbReference type="GO" id="GO:0005777">
    <property type="term" value="C:peroxisome"/>
    <property type="evidence" value="ECO:0007669"/>
    <property type="project" value="TreeGrafter"/>
</dbReference>
<dbReference type="InterPro" id="IPR024169">
    <property type="entry name" value="SP_NH2Trfase/AEP_transaminase"/>
</dbReference>
<dbReference type="InterPro" id="IPR015421">
    <property type="entry name" value="PyrdxlP-dep_Trfase_major"/>
</dbReference>
<evidence type="ECO:0000256" key="7">
    <source>
        <dbReference type="PIRSR" id="PIRSR000524-1"/>
    </source>
</evidence>
<keyword evidence="5" id="KW-0808">Transferase</keyword>
<dbReference type="GO" id="GO:0019265">
    <property type="term" value="P:glycine biosynthetic process, by transamination of glyoxylate"/>
    <property type="evidence" value="ECO:0007669"/>
    <property type="project" value="TreeGrafter"/>
</dbReference>
<evidence type="ECO:0000256" key="10">
    <source>
        <dbReference type="RuleBase" id="RU004504"/>
    </source>
</evidence>
<dbReference type="Gene3D" id="3.40.640.10">
    <property type="entry name" value="Type I PLP-dependent aspartate aminotransferase-like (Major domain)"/>
    <property type="match status" value="1"/>
</dbReference>
<dbReference type="Gene3D" id="3.90.1150.10">
    <property type="entry name" value="Aspartate Aminotransferase, domain 1"/>
    <property type="match status" value="1"/>
</dbReference>
<protein>
    <recommendedName>
        <fullName evidence="3">alanine--glyoxylate transaminase</fullName>
        <ecNumber evidence="3">2.6.1.44</ecNumber>
    </recommendedName>
</protein>
<proteinExistence type="inferred from homology"/>
<reference evidence="12" key="1">
    <citation type="submission" date="2021-06" db="EMBL/GenBank/DDBJ databases">
        <authorList>
            <person name="Kallberg Y."/>
            <person name="Tangrot J."/>
            <person name="Rosling A."/>
        </authorList>
    </citation>
    <scope>NUCLEOTIDE SEQUENCE</scope>
    <source>
        <strain evidence="12">87-6 pot B 2015</strain>
    </source>
</reference>
<comment type="similarity">
    <text evidence="2 9">Belongs to the class-V pyridoxal-phosphate-dependent aminotransferase family.</text>
</comment>
<evidence type="ECO:0000256" key="5">
    <source>
        <dbReference type="ARBA" id="ARBA00022679"/>
    </source>
</evidence>
<dbReference type="InterPro" id="IPR000192">
    <property type="entry name" value="Aminotrans_V_dom"/>
</dbReference>
<dbReference type="EC" id="2.6.1.44" evidence="3"/>
<name>A0A9N8ZZ57_FUNMO</name>
<gene>
    <name evidence="12" type="ORF">FMOSSE_LOCUS4572</name>
</gene>
<dbReference type="PROSITE" id="PS00595">
    <property type="entry name" value="AA_TRANSFER_CLASS_5"/>
    <property type="match status" value="1"/>
</dbReference>
<comment type="cofactor">
    <cofactor evidence="1 8 10">
        <name>pyridoxal 5'-phosphate</name>
        <dbReference type="ChEBI" id="CHEBI:597326"/>
    </cofactor>
</comment>
<dbReference type="GO" id="GO:0008453">
    <property type="term" value="F:alanine-glyoxylate transaminase activity"/>
    <property type="evidence" value="ECO:0007669"/>
    <property type="project" value="UniProtKB-EC"/>
</dbReference>
<evidence type="ECO:0000256" key="2">
    <source>
        <dbReference type="ARBA" id="ARBA00009236"/>
    </source>
</evidence>
<feature type="binding site" evidence="7">
    <location>
        <position position="383"/>
    </location>
    <ligand>
        <name>substrate</name>
    </ligand>
</feature>